<comment type="catalytic activity">
    <reaction evidence="8 9">
        <text>L-kynurenine + NADPH + O2 + H(+) = 3-hydroxy-L-kynurenine + NADP(+) + H2O</text>
        <dbReference type="Rhea" id="RHEA:20545"/>
        <dbReference type="ChEBI" id="CHEBI:15377"/>
        <dbReference type="ChEBI" id="CHEBI:15378"/>
        <dbReference type="ChEBI" id="CHEBI:15379"/>
        <dbReference type="ChEBI" id="CHEBI:57783"/>
        <dbReference type="ChEBI" id="CHEBI:57959"/>
        <dbReference type="ChEBI" id="CHEBI:58125"/>
        <dbReference type="ChEBI" id="CHEBI:58349"/>
        <dbReference type="EC" id="1.14.13.9"/>
    </reaction>
</comment>
<evidence type="ECO:0000256" key="2">
    <source>
        <dbReference type="ARBA" id="ARBA00022630"/>
    </source>
</evidence>
<dbReference type="Pfam" id="PF01494">
    <property type="entry name" value="FAD_binding_3"/>
    <property type="match status" value="1"/>
</dbReference>
<dbReference type="InterPro" id="IPR027545">
    <property type="entry name" value="Kynurenine_monooxygenase"/>
</dbReference>
<dbReference type="GO" id="GO:0006569">
    <property type="term" value="P:L-tryptophan catabolic process"/>
    <property type="evidence" value="ECO:0007669"/>
    <property type="project" value="UniProtKB-UniRule"/>
</dbReference>
<evidence type="ECO:0000259" key="10">
    <source>
        <dbReference type="Pfam" id="PF01494"/>
    </source>
</evidence>
<dbReference type="HAMAP" id="MF_01971">
    <property type="entry name" value="Kynurenine_monooxygenase"/>
    <property type="match status" value="1"/>
</dbReference>
<dbReference type="FunFam" id="3.50.50.60:FF:000185">
    <property type="entry name" value="Kynurenine 3-monooxygenase"/>
    <property type="match status" value="1"/>
</dbReference>
<dbReference type="GO" id="GO:0019805">
    <property type="term" value="P:quinolinate biosynthetic process"/>
    <property type="evidence" value="ECO:0007669"/>
    <property type="project" value="UniProtKB-UniRule"/>
</dbReference>
<comment type="cofactor">
    <cofactor evidence="1 9">
        <name>FAD</name>
        <dbReference type="ChEBI" id="CHEBI:57692"/>
    </cofactor>
</comment>
<dbReference type="PANTHER" id="PTHR46028:SF2">
    <property type="entry name" value="KYNURENINE 3-MONOOXYGENASE"/>
    <property type="match status" value="1"/>
</dbReference>
<protein>
    <recommendedName>
        <fullName evidence="9">Kynurenine 3-monooxygenase</fullName>
        <ecNumber evidence="9">1.14.13.9</ecNumber>
    </recommendedName>
    <alternativeName>
        <fullName evidence="9">Kynurenine 3-hydroxylase</fullName>
    </alternativeName>
</protein>
<evidence type="ECO:0000256" key="4">
    <source>
        <dbReference type="ARBA" id="ARBA00022827"/>
    </source>
</evidence>
<comment type="similarity">
    <text evidence="9">Belongs to the aromatic-ring hydroxylase family. KMO subfamily.</text>
</comment>
<dbReference type="SUPFAM" id="SSF51905">
    <property type="entry name" value="FAD/NAD(P)-binding domain"/>
    <property type="match status" value="1"/>
</dbReference>
<name>A0A937FYI9_9BACT</name>
<evidence type="ECO:0000313" key="12">
    <source>
        <dbReference type="Proteomes" id="UP000614216"/>
    </source>
</evidence>
<evidence type="ECO:0000256" key="9">
    <source>
        <dbReference type="HAMAP-Rule" id="MF_01971"/>
    </source>
</evidence>
<dbReference type="EC" id="1.14.13.9" evidence="9"/>
<evidence type="ECO:0000256" key="3">
    <source>
        <dbReference type="ARBA" id="ARBA00022642"/>
    </source>
</evidence>
<dbReference type="InterPro" id="IPR036188">
    <property type="entry name" value="FAD/NAD-bd_sf"/>
</dbReference>
<sequence length="446" mass="50973">MMQNVEKIALVGAGLVGSLMAIYLAKRGYKVDLYERRRDMRKGSADAGRSINLALSNRGLRPLKEVGLNEAAKKMVIPMQGRMMHDHKGSLTFQPYGRLGQAINSISRGGLNELLMNEAEKLGVKIHFDHLCTGIDFEKNLLSFDVNGKEIEQSADIIIGSDGAFSVVRGFMQRTDRFNFSQYYIEHGYKELSIPPAPNNGFKIDKNALHIWPRGNYMLIALPNLDGSFTVTLFFPFNGQPSFDTLQTRDDVEQFFKEVFPDAYELMPTLADDFQTNPTSSLVTVKSYPWVKNKTLIIGDASHAIVPFYGQGMNSGFEDCRILNALLDQHQDNWDVVLQKFNETRKPDVDAISDLALQNFIEMRDLVADEDFLLRKKIEARLHELYPEKWTPLYSMVTFNEDIRYSEALNIGRRQKEIMDEVMRSPDIENTWEELDFKNIVEKLEV</sequence>
<evidence type="ECO:0000256" key="8">
    <source>
        <dbReference type="ARBA" id="ARBA00047818"/>
    </source>
</evidence>
<reference evidence="11" key="1">
    <citation type="submission" date="2021-01" db="EMBL/GenBank/DDBJ databases">
        <title>Fulvivirga kasyanovii gen. nov., sp nov., a novel member of the phylum Bacteroidetes isolated from seawater in a mussel farm.</title>
        <authorList>
            <person name="Zhao L.-H."/>
            <person name="Wang Z.-J."/>
        </authorList>
    </citation>
    <scope>NUCLEOTIDE SEQUENCE</scope>
    <source>
        <strain evidence="11">29W222</strain>
    </source>
</reference>
<keyword evidence="12" id="KW-1185">Reference proteome</keyword>
<evidence type="ECO:0000256" key="6">
    <source>
        <dbReference type="ARBA" id="ARBA00023002"/>
    </source>
</evidence>
<evidence type="ECO:0000256" key="1">
    <source>
        <dbReference type="ARBA" id="ARBA00001974"/>
    </source>
</evidence>
<dbReference type="PANTHER" id="PTHR46028">
    <property type="entry name" value="KYNURENINE 3-MONOOXYGENASE"/>
    <property type="match status" value="1"/>
</dbReference>
<evidence type="ECO:0000313" key="11">
    <source>
        <dbReference type="EMBL" id="MBL6446826.1"/>
    </source>
</evidence>
<keyword evidence="5 9" id="KW-0521">NADP</keyword>
<comment type="pathway">
    <text evidence="9">Cofactor biosynthesis; NAD(+) biosynthesis; quinolinate from L-kynurenine: step 1/3.</text>
</comment>
<dbReference type="GO" id="GO:0004502">
    <property type="term" value="F:kynurenine 3-monooxygenase activity"/>
    <property type="evidence" value="ECO:0007669"/>
    <property type="project" value="UniProtKB-UniRule"/>
</dbReference>
<comment type="function">
    <text evidence="9">Catalyzes the hydroxylation of L-kynurenine (L-Kyn) to form 3-hydroxy-L-kynurenine (L-3OHKyn). Required for synthesis of quinolinic acid.</text>
</comment>
<dbReference type="GO" id="GO:0070189">
    <property type="term" value="P:kynurenine metabolic process"/>
    <property type="evidence" value="ECO:0007669"/>
    <property type="project" value="TreeGrafter"/>
</dbReference>
<evidence type="ECO:0000256" key="5">
    <source>
        <dbReference type="ARBA" id="ARBA00022857"/>
    </source>
</evidence>
<dbReference type="GO" id="GO:0071949">
    <property type="term" value="F:FAD binding"/>
    <property type="evidence" value="ECO:0007669"/>
    <property type="project" value="InterPro"/>
</dbReference>
<keyword evidence="7 9" id="KW-0503">Monooxygenase</keyword>
<accession>A0A937FYI9</accession>
<dbReference type="Proteomes" id="UP000614216">
    <property type="component" value="Unassembled WGS sequence"/>
</dbReference>
<feature type="domain" description="FAD-binding" evidence="10">
    <location>
        <begin position="8"/>
        <end position="330"/>
    </location>
</feature>
<organism evidence="11 12">
    <name type="scientific">Fulvivirga marina</name>
    <dbReference type="NCBI Taxonomy" id="2494733"/>
    <lineage>
        <taxon>Bacteria</taxon>
        <taxon>Pseudomonadati</taxon>
        <taxon>Bacteroidota</taxon>
        <taxon>Cytophagia</taxon>
        <taxon>Cytophagales</taxon>
        <taxon>Fulvivirgaceae</taxon>
        <taxon>Fulvivirga</taxon>
    </lineage>
</organism>
<evidence type="ECO:0000256" key="7">
    <source>
        <dbReference type="ARBA" id="ARBA00023033"/>
    </source>
</evidence>
<dbReference type="InterPro" id="IPR002938">
    <property type="entry name" value="FAD-bd"/>
</dbReference>
<dbReference type="GO" id="GO:0019363">
    <property type="term" value="P:pyridine nucleotide biosynthetic process"/>
    <property type="evidence" value="ECO:0007669"/>
    <property type="project" value="UniProtKB-KW"/>
</dbReference>
<keyword evidence="2 9" id="KW-0285">Flavoprotein</keyword>
<proteinExistence type="inferred from homology"/>
<dbReference type="GO" id="GO:0043420">
    <property type="term" value="P:anthranilate metabolic process"/>
    <property type="evidence" value="ECO:0007669"/>
    <property type="project" value="UniProtKB-UniRule"/>
</dbReference>
<dbReference type="AlphaFoldDB" id="A0A937FYI9"/>
<keyword evidence="6 9" id="KW-0560">Oxidoreductase</keyword>
<gene>
    <name evidence="9" type="primary">kmo</name>
    <name evidence="11" type="ORF">JMN32_10920</name>
</gene>
<dbReference type="Gene3D" id="3.50.50.60">
    <property type="entry name" value="FAD/NAD(P)-binding domain"/>
    <property type="match status" value="1"/>
</dbReference>
<dbReference type="EMBL" id="JAEUGD010000042">
    <property type="protein sequence ID" value="MBL6446826.1"/>
    <property type="molecule type" value="Genomic_DNA"/>
</dbReference>
<keyword evidence="4 9" id="KW-0274">FAD</keyword>
<dbReference type="PRINTS" id="PR00420">
    <property type="entry name" value="RNGMNOXGNASE"/>
</dbReference>
<keyword evidence="3 9" id="KW-0662">Pyridine nucleotide biosynthesis</keyword>
<comment type="caution">
    <text evidence="11">The sequence shown here is derived from an EMBL/GenBank/DDBJ whole genome shotgun (WGS) entry which is preliminary data.</text>
</comment>